<sequence length="200" mass="21896">AILAAILYIASLAMIASTLTEEPFLEEPFLGEPFLGGPFLGESFPGALFIVVLGTLLALFIVLGAFVAIYATVVMCIMVYKMWKAIQDGHARTTPGKAVGLMFVPFFNFYWVFQAYWGFSQDYNSYIERHSMATNRLPERLFLAYAILSVASLAPFTWMLASIPCLVIFIILVVKICDAVNALQTAAPMEPTSAAEVGGE</sequence>
<organism evidence="2">
    <name type="scientific">marine sediment metagenome</name>
    <dbReference type="NCBI Taxonomy" id="412755"/>
    <lineage>
        <taxon>unclassified sequences</taxon>
        <taxon>metagenomes</taxon>
        <taxon>ecological metagenomes</taxon>
    </lineage>
</organism>
<reference evidence="2" key="1">
    <citation type="journal article" date="2014" name="Front. Microbiol.">
        <title>High frequency of phylogenetically diverse reductive dehalogenase-homologous genes in deep subseafloor sedimentary metagenomes.</title>
        <authorList>
            <person name="Kawai M."/>
            <person name="Futagami T."/>
            <person name="Toyoda A."/>
            <person name="Takaki Y."/>
            <person name="Nishi S."/>
            <person name="Hori S."/>
            <person name="Arai W."/>
            <person name="Tsubouchi T."/>
            <person name="Morono Y."/>
            <person name="Uchiyama I."/>
            <person name="Ito T."/>
            <person name="Fujiyama A."/>
            <person name="Inagaki F."/>
            <person name="Takami H."/>
        </authorList>
    </citation>
    <scope>NUCLEOTIDE SEQUENCE</scope>
    <source>
        <strain evidence="2">Expedition CK06-06</strain>
    </source>
</reference>
<comment type="caution">
    <text evidence="2">The sequence shown here is derived from an EMBL/GenBank/DDBJ whole genome shotgun (WGS) entry which is preliminary data.</text>
</comment>
<proteinExistence type="predicted"/>
<dbReference type="EMBL" id="BART01022085">
    <property type="protein sequence ID" value="GAG92170.1"/>
    <property type="molecule type" value="Genomic_DNA"/>
</dbReference>
<gene>
    <name evidence="2" type="ORF">S01H4_40536</name>
</gene>
<evidence type="ECO:0008006" key="3">
    <source>
        <dbReference type="Google" id="ProtNLM"/>
    </source>
</evidence>
<name>X1BAR1_9ZZZZ</name>
<feature type="transmembrane region" description="Helical" evidence="1">
    <location>
        <begin position="142"/>
        <end position="174"/>
    </location>
</feature>
<evidence type="ECO:0000313" key="2">
    <source>
        <dbReference type="EMBL" id="GAG92170.1"/>
    </source>
</evidence>
<feature type="non-terminal residue" evidence="2">
    <location>
        <position position="1"/>
    </location>
</feature>
<protein>
    <recommendedName>
        <fullName evidence="3">DUF4328 domain-containing protein</fullName>
    </recommendedName>
</protein>
<accession>X1BAR1</accession>
<keyword evidence="1" id="KW-0812">Transmembrane</keyword>
<keyword evidence="1" id="KW-0472">Membrane</keyword>
<feature type="transmembrane region" description="Helical" evidence="1">
    <location>
        <begin position="98"/>
        <end position="119"/>
    </location>
</feature>
<keyword evidence="1" id="KW-1133">Transmembrane helix</keyword>
<dbReference type="AlphaFoldDB" id="X1BAR1"/>
<feature type="transmembrane region" description="Helical" evidence="1">
    <location>
        <begin position="44"/>
        <end position="77"/>
    </location>
</feature>
<evidence type="ECO:0000256" key="1">
    <source>
        <dbReference type="SAM" id="Phobius"/>
    </source>
</evidence>